<protein>
    <submittedName>
        <fullName evidence="1">Uncharacterized protein</fullName>
    </submittedName>
</protein>
<sequence length="42" mass="4850">MKSTTIKSRAKAGIKLGSRTSMLKLEDSLYWIFQFPFLPMNL</sequence>
<reference evidence="1" key="1">
    <citation type="submission" date="2012-10" db="EMBL/GenBank/DDBJ databases">
        <authorList>
            <person name="Harkins D.M."/>
            <person name="Durkin A.S."/>
            <person name="Brinkac L.M."/>
            <person name="Haft D.H."/>
            <person name="Selengut J.D."/>
            <person name="Sanka R."/>
            <person name="DePew J."/>
            <person name="Purushe J."/>
            <person name="Matthias M.A."/>
            <person name="Vinetz J.M."/>
            <person name="Sutton G.G."/>
            <person name="Nierman W.C."/>
            <person name="Fouts D.E."/>
        </authorList>
    </citation>
    <scope>NUCLEOTIDE SEQUENCE [LARGE SCALE GENOMIC DNA]</scope>
    <source>
        <strain evidence="1">MOR084</strain>
    </source>
</reference>
<proteinExistence type="predicted"/>
<keyword evidence="2" id="KW-1185">Reference proteome</keyword>
<dbReference type="AlphaFoldDB" id="A0A0E2BB22"/>
<evidence type="ECO:0000313" key="2">
    <source>
        <dbReference type="Proteomes" id="UP000006329"/>
    </source>
</evidence>
<evidence type="ECO:0000313" key="1">
    <source>
        <dbReference type="EMBL" id="EKO32402.1"/>
    </source>
</evidence>
<dbReference type="EMBL" id="AHON02000072">
    <property type="protein sequence ID" value="EKO32402.1"/>
    <property type="molecule type" value="Genomic_DNA"/>
</dbReference>
<organism evidence="1 2">
    <name type="scientific">Leptospira santarosai str. MOR084</name>
    <dbReference type="NCBI Taxonomy" id="1049984"/>
    <lineage>
        <taxon>Bacteria</taxon>
        <taxon>Pseudomonadati</taxon>
        <taxon>Spirochaetota</taxon>
        <taxon>Spirochaetia</taxon>
        <taxon>Leptospirales</taxon>
        <taxon>Leptospiraceae</taxon>
        <taxon>Leptospira</taxon>
    </lineage>
</organism>
<accession>A0A0E2BB22</accession>
<dbReference type="Proteomes" id="UP000006329">
    <property type="component" value="Unassembled WGS sequence"/>
</dbReference>
<name>A0A0E2BB22_9LEPT</name>
<comment type="caution">
    <text evidence="1">The sequence shown here is derived from an EMBL/GenBank/DDBJ whole genome shotgun (WGS) entry which is preliminary data.</text>
</comment>
<gene>
    <name evidence="1" type="ORF">LEP1GSC179_0059</name>
</gene>